<dbReference type="Proteomes" id="UP000291562">
    <property type="component" value="Chromosome"/>
</dbReference>
<dbReference type="KEGG" id="xbc:ELE36_07035"/>
<dbReference type="OrthoDB" id="5562330at2"/>
<proteinExistence type="predicted"/>
<dbReference type="PANTHER" id="PTHR45856">
    <property type="entry name" value="ALPHA/BETA-HYDROLASES SUPERFAMILY PROTEIN"/>
    <property type="match status" value="1"/>
</dbReference>
<dbReference type="InterPro" id="IPR002921">
    <property type="entry name" value="Fungal_lipase-type"/>
</dbReference>
<evidence type="ECO:0000313" key="3">
    <source>
        <dbReference type="Proteomes" id="UP000291562"/>
    </source>
</evidence>
<accession>A0A411HHZ4</accession>
<dbReference type="EMBL" id="CP035704">
    <property type="protein sequence ID" value="QBB70139.1"/>
    <property type="molecule type" value="Genomic_DNA"/>
</dbReference>
<evidence type="ECO:0000259" key="1">
    <source>
        <dbReference type="Pfam" id="PF01764"/>
    </source>
</evidence>
<name>A0A411HHZ4_9GAMM</name>
<dbReference type="InterPro" id="IPR051218">
    <property type="entry name" value="Sec_MonoDiacylglyc_Lipase"/>
</dbReference>
<dbReference type="GO" id="GO:0006629">
    <property type="term" value="P:lipid metabolic process"/>
    <property type="evidence" value="ECO:0007669"/>
    <property type="project" value="InterPro"/>
</dbReference>
<evidence type="ECO:0000313" key="2">
    <source>
        <dbReference type="EMBL" id="QBB70139.1"/>
    </source>
</evidence>
<dbReference type="InterPro" id="IPR029058">
    <property type="entry name" value="AB_hydrolase_fold"/>
</dbReference>
<dbReference type="RefSeq" id="WP_129832398.1">
    <property type="nucleotide sequence ID" value="NZ_CP035704.1"/>
</dbReference>
<dbReference type="SUPFAM" id="SSF53474">
    <property type="entry name" value="alpha/beta-Hydrolases"/>
    <property type="match status" value="1"/>
</dbReference>
<sequence>MTRINDEQAAQFALLAMYAEDMLDPNLQVLNPPPDARMGGGWNLVGYLTGLDAVFGGQKIGLGQRLYYGFLASSVSHPTNYIAVVRGTEKIVEWIENLDAVLVDGPLVGKVEQGFYSIYESMQYLSTKVTAAQGIASALPDGSTITVVGHSLGAAIGTYLMEDLARIGNGKFTVFGSLFASPRPGDADYAKAVDTLVGTANYMVYNYSRDIVPHIPLTVPLLFGFQALPSSTWITSSTAQAQIKFDIFCNHHAYCYAAMLDFTTTRGVNLASIPCVLGKN</sequence>
<dbReference type="Pfam" id="PF01764">
    <property type="entry name" value="Lipase_3"/>
    <property type="match status" value="1"/>
</dbReference>
<dbReference type="AlphaFoldDB" id="A0A411HHZ4"/>
<dbReference type="CDD" id="cd00519">
    <property type="entry name" value="Lipase_3"/>
    <property type="match status" value="1"/>
</dbReference>
<feature type="domain" description="Fungal lipase-type" evidence="1">
    <location>
        <begin position="84"/>
        <end position="217"/>
    </location>
</feature>
<organism evidence="2 3">
    <name type="scientific">Pseudolysobacter antarcticus</name>
    <dbReference type="NCBI Taxonomy" id="2511995"/>
    <lineage>
        <taxon>Bacteria</taxon>
        <taxon>Pseudomonadati</taxon>
        <taxon>Pseudomonadota</taxon>
        <taxon>Gammaproteobacteria</taxon>
        <taxon>Lysobacterales</taxon>
        <taxon>Rhodanobacteraceae</taxon>
        <taxon>Pseudolysobacter</taxon>
    </lineage>
</organism>
<reference evidence="2 3" key="1">
    <citation type="submission" date="2019-01" db="EMBL/GenBank/DDBJ databases">
        <title>Pseudolysobacter antarctica gen. nov., sp. nov., isolated from Fildes Peninsula, Antarctica.</title>
        <authorList>
            <person name="Wei Z."/>
            <person name="Peng F."/>
        </authorList>
    </citation>
    <scope>NUCLEOTIDE SEQUENCE [LARGE SCALE GENOMIC DNA]</scope>
    <source>
        <strain evidence="2 3">AQ6-296</strain>
    </source>
</reference>
<dbReference type="Gene3D" id="3.40.50.1820">
    <property type="entry name" value="alpha/beta hydrolase"/>
    <property type="match status" value="1"/>
</dbReference>
<keyword evidence="3" id="KW-1185">Reference proteome</keyword>
<gene>
    <name evidence="2" type="ORF">ELE36_07035</name>
</gene>
<protein>
    <submittedName>
        <fullName evidence="2">Lipase family protein</fullName>
    </submittedName>
</protein>
<dbReference type="PANTHER" id="PTHR45856:SF25">
    <property type="entry name" value="FUNGAL LIPASE-LIKE DOMAIN-CONTAINING PROTEIN"/>
    <property type="match status" value="1"/>
</dbReference>